<evidence type="ECO:0000313" key="3">
    <source>
        <dbReference type="Proteomes" id="UP001209540"/>
    </source>
</evidence>
<reference evidence="2" key="2">
    <citation type="submission" date="2023-02" db="EMBL/GenBank/DDBJ databases">
        <authorList>
            <consortium name="DOE Joint Genome Institute"/>
            <person name="Mondo S.J."/>
            <person name="Chang Y."/>
            <person name="Wang Y."/>
            <person name="Ahrendt S."/>
            <person name="Andreopoulos W."/>
            <person name="Barry K."/>
            <person name="Beard J."/>
            <person name="Benny G.L."/>
            <person name="Blankenship S."/>
            <person name="Bonito G."/>
            <person name="Cuomo C."/>
            <person name="Desiro A."/>
            <person name="Gervers K.A."/>
            <person name="Hundley H."/>
            <person name="Kuo A."/>
            <person name="LaButti K."/>
            <person name="Lang B.F."/>
            <person name="Lipzen A."/>
            <person name="O'Donnell K."/>
            <person name="Pangilinan J."/>
            <person name="Reynolds N."/>
            <person name="Sandor L."/>
            <person name="Smith M.W."/>
            <person name="Tsang A."/>
            <person name="Grigoriev I.V."/>
            <person name="Stajich J.E."/>
            <person name="Spatafora J.W."/>
        </authorList>
    </citation>
    <scope>NUCLEOTIDE SEQUENCE</scope>
    <source>
        <strain evidence="2">RSA 2281</strain>
    </source>
</reference>
<sequence length="53" mass="6281">MVSKSSIKSTPSWWLSIESFFMYSFFYLQFSTANFFTSTTFFFIYPSPPISNH</sequence>
<keyword evidence="1" id="KW-1133">Transmembrane helix</keyword>
<name>A0AAD5K0P7_9FUNG</name>
<evidence type="ECO:0000256" key="1">
    <source>
        <dbReference type="SAM" id="Phobius"/>
    </source>
</evidence>
<proteinExistence type="predicted"/>
<protein>
    <submittedName>
        <fullName evidence="2">Uncharacterized protein</fullName>
    </submittedName>
</protein>
<dbReference type="Proteomes" id="UP001209540">
    <property type="component" value="Unassembled WGS sequence"/>
</dbReference>
<feature type="transmembrane region" description="Helical" evidence="1">
    <location>
        <begin position="20"/>
        <end position="45"/>
    </location>
</feature>
<dbReference type="AlphaFoldDB" id="A0AAD5K0P7"/>
<keyword evidence="3" id="KW-1185">Reference proteome</keyword>
<keyword evidence="1" id="KW-0812">Transmembrane</keyword>
<dbReference type="EMBL" id="JAIXMP010000035">
    <property type="protein sequence ID" value="KAI9249510.1"/>
    <property type="molecule type" value="Genomic_DNA"/>
</dbReference>
<gene>
    <name evidence="2" type="ORF">BDA99DRAFT_608735</name>
</gene>
<keyword evidence="1" id="KW-0472">Membrane</keyword>
<comment type="caution">
    <text evidence="2">The sequence shown here is derived from an EMBL/GenBank/DDBJ whole genome shotgun (WGS) entry which is preliminary data.</text>
</comment>
<evidence type="ECO:0000313" key="2">
    <source>
        <dbReference type="EMBL" id="KAI9249510.1"/>
    </source>
</evidence>
<reference evidence="2" key="1">
    <citation type="journal article" date="2022" name="IScience">
        <title>Evolution of zygomycete secretomes and the origins of terrestrial fungal ecologies.</title>
        <authorList>
            <person name="Chang Y."/>
            <person name="Wang Y."/>
            <person name="Mondo S."/>
            <person name="Ahrendt S."/>
            <person name="Andreopoulos W."/>
            <person name="Barry K."/>
            <person name="Beard J."/>
            <person name="Benny G.L."/>
            <person name="Blankenship S."/>
            <person name="Bonito G."/>
            <person name="Cuomo C."/>
            <person name="Desiro A."/>
            <person name="Gervers K.A."/>
            <person name="Hundley H."/>
            <person name="Kuo A."/>
            <person name="LaButti K."/>
            <person name="Lang B.F."/>
            <person name="Lipzen A."/>
            <person name="O'Donnell K."/>
            <person name="Pangilinan J."/>
            <person name="Reynolds N."/>
            <person name="Sandor L."/>
            <person name="Smith M.E."/>
            <person name="Tsang A."/>
            <person name="Grigoriev I.V."/>
            <person name="Stajich J.E."/>
            <person name="Spatafora J.W."/>
        </authorList>
    </citation>
    <scope>NUCLEOTIDE SEQUENCE</scope>
    <source>
        <strain evidence="2">RSA 2281</strain>
    </source>
</reference>
<organism evidence="2 3">
    <name type="scientific">Phascolomyces articulosus</name>
    <dbReference type="NCBI Taxonomy" id="60185"/>
    <lineage>
        <taxon>Eukaryota</taxon>
        <taxon>Fungi</taxon>
        <taxon>Fungi incertae sedis</taxon>
        <taxon>Mucoromycota</taxon>
        <taxon>Mucoromycotina</taxon>
        <taxon>Mucoromycetes</taxon>
        <taxon>Mucorales</taxon>
        <taxon>Lichtheimiaceae</taxon>
        <taxon>Phascolomyces</taxon>
    </lineage>
</organism>
<accession>A0AAD5K0P7</accession>